<dbReference type="Proteomes" id="UP001594351">
    <property type="component" value="Unassembled WGS sequence"/>
</dbReference>
<keyword evidence="1" id="KW-0732">Signal</keyword>
<accession>A0ABV6YWY0</accession>
<evidence type="ECO:0000256" key="1">
    <source>
        <dbReference type="SAM" id="SignalP"/>
    </source>
</evidence>
<proteinExistence type="predicted"/>
<sequence>MLLRTVFRIVTIVSFIAISACFISCSEEDDEEFVCPDVTLSCDICNSGSMSLTIDNDFFPLTVGNVLVLEGDDEGTTVRVVITVLDETETVDGVTTRVVMEEEYENGEIIEISRNFFAQASDGTVCYFGEDVDIYENGEIVSHDGAWRAGENGNQAGIMMPGAQAVGQAFYQEQATGIAEDMSEVKAFGESIS</sequence>
<comment type="caution">
    <text evidence="2">The sequence shown here is derived from an EMBL/GenBank/DDBJ whole genome shotgun (WGS) entry which is preliminary data.</text>
</comment>
<feature type="non-terminal residue" evidence="2">
    <location>
        <position position="193"/>
    </location>
</feature>
<dbReference type="EMBL" id="JBHPBY010000119">
    <property type="protein sequence ID" value="MFC1850716.1"/>
    <property type="molecule type" value="Genomic_DNA"/>
</dbReference>
<organism evidence="2 3">
    <name type="scientific">candidate division CSSED10-310 bacterium</name>
    <dbReference type="NCBI Taxonomy" id="2855610"/>
    <lineage>
        <taxon>Bacteria</taxon>
        <taxon>Bacteria division CSSED10-310</taxon>
    </lineage>
</organism>
<dbReference type="PROSITE" id="PS51257">
    <property type="entry name" value="PROKAR_LIPOPROTEIN"/>
    <property type="match status" value="1"/>
</dbReference>
<name>A0ABV6YWY0_UNCC1</name>
<gene>
    <name evidence="2" type="ORF">ACFL27_11035</name>
</gene>
<keyword evidence="3" id="KW-1185">Reference proteome</keyword>
<feature type="signal peptide" evidence="1">
    <location>
        <begin position="1"/>
        <end position="19"/>
    </location>
</feature>
<reference evidence="2 3" key="1">
    <citation type="submission" date="2024-09" db="EMBL/GenBank/DDBJ databases">
        <title>Laminarin stimulates single cell rates of sulfate reduction while oxygen inhibits transcriptomic activity in coastal marine sediment.</title>
        <authorList>
            <person name="Lindsay M."/>
            <person name="Orcutt B."/>
            <person name="Emerson D."/>
            <person name="Stepanauskas R."/>
            <person name="D'Angelo T."/>
        </authorList>
    </citation>
    <scope>NUCLEOTIDE SEQUENCE [LARGE SCALE GENOMIC DNA]</scope>
    <source>
        <strain evidence="2">SAG AM-311-K15</strain>
    </source>
</reference>
<feature type="chain" id="PRO_5047459793" evidence="1">
    <location>
        <begin position="20"/>
        <end position="193"/>
    </location>
</feature>
<protein>
    <submittedName>
        <fullName evidence="2">Uncharacterized protein</fullName>
    </submittedName>
</protein>
<evidence type="ECO:0000313" key="3">
    <source>
        <dbReference type="Proteomes" id="UP001594351"/>
    </source>
</evidence>
<evidence type="ECO:0000313" key="2">
    <source>
        <dbReference type="EMBL" id="MFC1850716.1"/>
    </source>
</evidence>